<dbReference type="Pfam" id="PF01384">
    <property type="entry name" value="PHO4"/>
    <property type="match status" value="1"/>
</dbReference>
<dbReference type="InterPro" id="IPR001204">
    <property type="entry name" value="Phos_transporter"/>
</dbReference>
<feature type="transmembrane region" description="Helical" evidence="6">
    <location>
        <begin position="72"/>
        <end position="95"/>
    </location>
</feature>
<dbReference type="EMBL" id="DVOG01000128">
    <property type="protein sequence ID" value="HIV04466.1"/>
    <property type="molecule type" value="Genomic_DNA"/>
</dbReference>
<name>A0A9D1T280_9BACT</name>
<dbReference type="Proteomes" id="UP000886812">
    <property type="component" value="Unassembled WGS sequence"/>
</dbReference>
<feature type="transmembrane region" description="Helical" evidence="6">
    <location>
        <begin position="223"/>
        <end position="240"/>
    </location>
</feature>
<proteinExistence type="inferred from homology"/>
<dbReference type="GO" id="GO:0016020">
    <property type="term" value="C:membrane"/>
    <property type="evidence" value="ECO:0007669"/>
    <property type="project" value="UniProtKB-SubCell"/>
</dbReference>
<keyword evidence="6" id="KW-0592">Phosphate transport</keyword>
<evidence type="ECO:0000256" key="3">
    <source>
        <dbReference type="ARBA" id="ARBA00022692"/>
    </source>
</evidence>
<feature type="transmembrane region" description="Helical" evidence="6">
    <location>
        <begin position="349"/>
        <end position="374"/>
    </location>
</feature>
<keyword evidence="4 6" id="KW-1133">Transmembrane helix</keyword>
<dbReference type="GO" id="GO:0035435">
    <property type="term" value="P:phosphate ion transmembrane transport"/>
    <property type="evidence" value="ECO:0007669"/>
    <property type="project" value="TreeGrafter"/>
</dbReference>
<evidence type="ECO:0000256" key="4">
    <source>
        <dbReference type="ARBA" id="ARBA00022989"/>
    </source>
</evidence>
<accession>A0A9D1T280</accession>
<keyword evidence="2 6" id="KW-0813">Transport</keyword>
<keyword evidence="5 6" id="KW-0472">Membrane</keyword>
<evidence type="ECO:0000256" key="2">
    <source>
        <dbReference type="ARBA" id="ARBA00022448"/>
    </source>
</evidence>
<dbReference type="GO" id="GO:0005315">
    <property type="term" value="F:phosphate transmembrane transporter activity"/>
    <property type="evidence" value="ECO:0007669"/>
    <property type="project" value="InterPro"/>
</dbReference>
<evidence type="ECO:0000313" key="7">
    <source>
        <dbReference type="EMBL" id="HIV04466.1"/>
    </source>
</evidence>
<feature type="transmembrane region" description="Helical" evidence="6">
    <location>
        <begin position="42"/>
        <end position="60"/>
    </location>
</feature>
<evidence type="ECO:0000313" key="8">
    <source>
        <dbReference type="Proteomes" id="UP000886812"/>
    </source>
</evidence>
<dbReference type="AlphaFoldDB" id="A0A9D1T280"/>
<evidence type="ECO:0000256" key="1">
    <source>
        <dbReference type="ARBA" id="ARBA00004141"/>
    </source>
</evidence>
<sequence length="382" mass="40349">MIIFLIVLFAALVFEYINGFHDSANAIATSISTRALMPRPAIMLAAAMNLLGALWGTAVAKTISEGLVDAVAINMHVISAALMSGITWNLITWWFGIPSSSSHTLIGSLCGSALAKTTEANFTEAAAAAGHALPAGYVPGEIDWSVLYWSIEGGTKGLWPKLVMPMLLSPVLGFVLGMVVMTLFFIILRKTKPAMVQFIFSKCQIFSAAGMGFAHGTSDAQKTMGIITLALVAGTASGAFDSNPSWLSFLQIPEGSDVPVWVKVMCALVMAAGTAGGGYRIIRTMGHKMVKLLPVHGFAAELTSASILIGTSQLGMPVSTTHVVSTSIMGVGVAKDASRVNFSTITRILWAWVLTLPVSMFLGYCIYNVIVWLLPVTAGTPA</sequence>
<organism evidence="7 8">
    <name type="scientific">Candidatus Spyradosoma merdigallinarum</name>
    <dbReference type="NCBI Taxonomy" id="2840950"/>
    <lineage>
        <taxon>Bacteria</taxon>
        <taxon>Pseudomonadati</taxon>
        <taxon>Verrucomicrobiota</taxon>
        <taxon>Opitutia</taxon>
        <taxon>Opitutia incertae sedis</taxon>
        <taxon>Candidatus Spyradosoma</taxon>
    </lineage>
</organism>
<feature type="transmembrane region" description="Helical" evidence="6">
    <location>
        <begin position="167"/>
        <end position="188"/>
    </location>
</feature>
<keyword evidence="3 6" id="KW-0812">Transmembrane</keyword>
<evidence type="ECO:0000256" key="5">
    <source>
        <dbReference type="ARBA" id="ARBA00023136"/>
    </source>
</evidence>
<gene>
    <name evidence="7" type="ORF">IAC75_04875</name>
</gene>
<comment type="subcellular location">
    <subcellularLocation>
        <location evidence="1 6">Membrane</location>
        <topology evidence="1 6">Multi-pass membrane protein</topology>
    </subcellularLocation>
</comment>
<dbReference type="PANTHER" id="PTHR11101">
    <property type="entry name" value="PHOSPHATE TRANSPORTER"/>
    <property type="match status" value="1"/>
</dbReference>
<feature type="transmembrane region" description="Helical" evidence="6">
    <location>
        <begin position="260"/>
        <end position="282"/>
    </location>
</feature>
<protein>
    <recommendedName>
        <fullName evidence="6">Phosphate transporter</fullName>
    </recommendedName>
</protein>
<reference evidence="7" key="1">
    <citation type="submission" date="2020-10" db="EMBL/GenBank/DDBJ databases">
        <authorList>
            <person name="Gilroy R."/>
        </authorList>
    </citation>
    <scope>NUCLEOTIDE SEQUENCE</scope>
    <source>
        <strain evidence="7">10669</strain>
    </source>
</reference>
<evidence type="ECO:0000256" key="6">
    <source>
        <dbReference type="RuleBase" id="RU363058"/>
    </source>
</evidence>
<reference evidence="7" key="2">
    <citation type="journal article" date="2021" name="PeerJ">
        <title>Extensive microbial diversity within the chicken gut microbiome revealed by metagenomics and culture.</title>
        <authorList>
            <person name="Gilroy R."/>
            <person name="Ravi A."/>
            <person name="Getino M."/>
            <person name="Pursley I."/>
            <person name="Horton D.L."/>
            <person name="Alikhan N.F."/>
            <person name="Baker D."/>
            <person name="Gharbi K."/>
            <person name="Hall N."/>
            <person name="Watson M."/>
            <person name="Adriaenssens E.M."/>
            <person name="Foster-Nyarko E."/>
            <person name="Jarju S."/>
            <person name="Secka A."/>
            <person name="Antonio M."/>
            <person name="Oren A."/>
            <person name="Chaudhuri R.R."/>
            <person name="La Ragione R."/>
            <person name="Hildebrand F."/>
            <person name="Pallen M.J."/>
        </authorList>
    </citation>
    <scope>NUCLEOTIDE SEQUENCE</scope>
    <source>
        <strain evidence="7">10669</strain>
    </source>
</reference>
<comment type="caution">
    <text evidence="7">The sequence shown here is derived from an EMBL/GenBank/DDBJ whole genome shotgun (WGS) entry which is preliminary data.</text>
</comment>
<comment type="similarity">
    <text evidence="6">Belongs to the inorganic phosphate transporter (PiT) (TC 2.A.20) family.</text>
</comment>
<dbReference type="PANTHER" id="PTHR11101:SF80">
    <property type="entry name" value="PHOSPHATE TRANSPORTER"/>
    <property type="match status" value="1"/>
</dbReference>